<protein>
    <recommendedName>
        <fullName evidence="4">Prepilin-type N-terminal cleavage/methylation domain-containing protein</fullName>
    </recommendedName>
</protein>
<evidence type="ECO:0000256" key="1">
    <source>
        <dbReference type="SAM" id="Phobius"/>
    </source>
</evidence>
<dbReference type="Proteomes" id="UP000179059">
    <property type="component" value="Unassembled WGS sequence"/>
</dbReference>
<reference evidence="2 3" key="1">
    <citation type="journal article" date="2016" name="Nat. Commun.">
        <title>Thousands of microbial genomes shed light on interconnected biogeochemical processes in an aquifer system.</title>
        <authorList>
            <person name="Anantharaman K."/>
            <person name="Brown C.T."/>
            <person name="Hug L.A."/>
            <person name="Sharon I."/>
            <person name="Castelle C.J."/>
            <person name="Probst A.J."/>
            <person name="Thomas B.C."/>
            <person name="Singh A."/>
            <person name="Wilkins M.J."/>
            <person name="Karaoz U."/>
            <person name="Brodie E.L."/>
            <person name="Williams K.H."/>
            <person name="Hubbard S.S."/>
            <person name="Banfield J.F."/>
        </authorList>
    </citation>
    <scope>NUCLEOTIDE SEQUENCE [LARGE SCALE GENOMIC DNA]</scope>
</reference>
<dbReference type="STRING" id="1798647.A2855_02810"/>
<keyword evidence="1" id="KW-0472">Membrane</keyword>
<organism evidence="2 3">
    <name type="scientific">Candidatus Liptonbacteria bacterium RIFCSPHIGHO2_01_FULL_57_28</name>
    <dbReference type="NCBI Taxonomy" id="1798647"/>
    <lineage>
        <taxon>Bacteria</taxon>
        <taxon>Candidatus Liptoniibacteriota</taxon>
    </lineage>
</organism>
<gene>
    <name evidence="2" type="ORF">A2855_02810</name>
</gene>
<sequence length="153" mass="16218">MKKGYTLAEMLIVTAIVVILLLISLVSLVGRRNQTSLTTTVANMAALLREAQSKSVFQASSTSWGVHFENADAPFFALFETSYSSSSHSGYYALPVWVDYATSSIAQDSWAEVTFAQLSGAASGSSSISVYVLQSNPVISSTITISPAGAVSY</sequence>
<evidence type="ECO:0000313" key="3">
    <source>
        <dbReference type="Proteomes" id="UP000179059"/>
    </source>
</evidence>
<proteinExistence type="predicted"/>
<dbReference type="NCBIfam" id="TIGR02532">
    <property type="entry name" value="IV_pilin_GFxxxE"/>
    <property type="match status" value="1"/>
</dbReference>
<feature type="transmembrane region" description="Helical" evidence="1">
    <location>
        <begin position="7"/>
        <end position="30"/>
    </location>
</feature>
<dbReference type="InterPro" id="IPR045584">
    <property type="entry name" value="Pilin-like"/>
</dbReference>
<keyword evidence="1" id="KW-0812">Transmembrane</keyword>
<comment type="caution">
    <text evidence="2">The sequence shown here is derived from an EMBL/GenBank/DDBJ whole genome shotgun (WGS) entry which is preliminary data.</text>
</comment>
<name>A0A1G2CC21_9BACT</name>
<dbReference type="EMBL" id="MHKX01000013">
    <property type="protein sequence ID" value="OGY98210.1"/>
    <property type="molecule type" value="Genomic_DNA"/>
</dbReference>
<dbReference type="Pfam" id="PF07963">
    <property type="entry name" value="N_methyl"/>
    <property type="match status" value="1"/>
</dbReference>
<evidence type="ECO:0000313" key="2">
    <source>
        <dbReference type="EMBL" id="OGY98210.1"/>
    </source>
</evidence>
<dbReference type="AlphaFoldDB" id="A0A1G2CC21"/>
<accession>A0A1G2CC21</accession>
<evidence type="ECO:0008006" key="4">
    <source>
        <dbReference type="Google" id="ProtNLM"/>
    </source>
</evidence>
<dbReference type="SUPFAM" id="SSF54523">
    <property type="entry name" value="Pili subunits"/>
    <property type="match status" value="1"/>
</dbReference>
<dbReference type="Gene3D" id="3.30.700.10">
    <property type="entry name" value="Glycoprotein, Type 4 Pilin"/>
    <property type="match status" value="1"/>
</dbReference>
<dbReference type="InterPro" id="IPR012902">
    <property type="entry name" value="N_methyl_site"/>
</dbReference>
<keyword evidence="1" id="KW-1133">Transmembrane helix</keyword>